<reference evidence="7 8" key="1">
    <citation type="submission" date="2018-05" db="EMBL/GenBank/DDBJ databases">
        <title>Genome comparison of Eubacterium sp.</title>
        <authorList>
            <person name="Feng Y."/>
            <person name="Sanchez-Andrea I."/>
            <person name="Stams A.J.M."/>
            <person name="De Vos W.M."/>
        </authorList>
    </citation>
    <scope>NUCLEOTIDE SEQUENCE [LARGE SCALE GENOMIC DNA]</scope>
    <source>
        <strain evidence="7 8">YI</strain>
    </source>
</reference>
<dbReference type="GO" id="GO:0016757">
    <property type="term" value="F:glycosyltransferase activity"/>
    <property type="evidence" value="ECO:0007669"/>
    <property type="project" value="UniProtKB-KW"/>
</dbReference>
<comment type="pathway">
    <text evidence="1">Cell wall biogenesis; cell wall polysaccharide biosynthesis.</text>
</comment>
<dbReference type="EMBL" id="CP029487">
    <property type="protein sequence ID" value="QCT71593.1"/>
    <property type="molecule type" value="Genomic_DNA"/>
</dbReference>
<name>A0A2A5T8A7_EUBML</name>
<evidence type="ECO:0000256" key="3">
    <source>
        <dbReference type="ARBA" id="ARBA00022676"/>
    </source>
</evidence>
<proteinExistence type="inferred from homology"/>
<dbReference type="InterPro" id="IPR029044">
    <property type="entry name" value="Nucleotide-diphossugar_trans"/>
</dbReference>
<evidence type="ECO:0000313" key="8">
    <source>
        <dbReference type="Proteomes" id="UP000218387"/>
    </source>
</evidence>
<evidence type="ECO:0000256" key="2">
    <source>
        <dbReference type="ARBA" id="ARBA00006739"/>
    </source>
</evidence>
<gene>
    <name evidence="7" type="ORF">CPZ25_009735</name>
</gene>
<dbReference type="AlphaFoldDB" id="A0A2A5T8A7"/>
<accession>A0A2A5T8A7</accession>
<dbReference type="PANTHER" id="PTHR43179">
    <property type="entry name" value="RHAMNOSYLTRANSFERASE WBBL"/>
    <property type="match status" value="1"/>
</dbReference>
<keyword evidence="8" id="KW-1185">Reference proteome</keyword>
<dbReference type="Gene3D" id="3.90.550.10">
    <property type="entry name" value="Spore Coat Polysaccharide Biosynthesis Protein SpsA, Chain A"/>
    <property type="match status" value="1"/>
</dbReference>
<keyword evidence="3" id="KW-0328">Glycosyltransferase</keyword>
<sequence length="324" mass="37252">MSKEISVVIPNFNGEAFLENCLNSLEEQSFKDFEIIIVDDCSTDDSLTILKNHPEIRLILNEKNSGFAVSVNNGIRAARGRYVLLLNNDVVVADDFVEKLHQAIDKDERIFSVSSRMIRYYERDKIDDTGDFYNILGWAYKRGDGKNVSRLLKPTSVFSTCAGAGIYRKSIFDAIGLFDEHYFAYLEDVDVSYRGRIYGYKNRYEPSAICYHIGSATTADGNKYSEFKVKISARNNIYTAYKNMPFLQLVINFIFLALGFLIKGAMFSVSGYGKTYWSGIKEAFLSLNKVRKTPFKMRHILNYIKIEGMLLWNVFRYLFEKISK</sequence>
<evidence type="ECO:0000256" key="5">
    <source>
        <dbReference type="SAM" id="Phobius"/>
    </source>
</evidence>
<dbReference type="PANTHER" id="PTHR43179:SF12">
    <property type="entry name" value="GALACTOFURANOSYLTRANSFERASE GLFT2"/>
    <property type="match status" value="1"/>
</dbReference>
<evidence type="ECO:0000256" key="1">
    <source>
        <dbReference type="ARBA" id="ARBA00004776"/>
    </source>
</evidence>
<dbReference type="RefSeq" id="WP_096920333.1">
    <property type="nucleotide sequence ID" value="NZ_CP029487.1"/>
</dbReference>
<dbReference type="KEGG" id="emt:CPZ25_009735"/>
<dbReference type="Pfam" id="PF00535">
    <property type="entry name" value="Glycos_transf_2"/>
    <property type="match status" value="1"/>
</dbReference>
<dbReference type="InterPro" id="IPR001173">
    <property type="entry name" value="Glyco_trans_2-like"/>
</dbReference>
<comment type="similarity">
    <text evidence="2">Belongs to the glycosyltransferase 2 family.</text>
</comment>
<feature type="transmembrane region" description="Helical" evidence="5">
    <location>
        <begin position="249"/>
        <end position="269"/>
    </location>
</feature>
<protein>
    <submittedName>
        <fullName evidence="7">Glycosyltransferase family 2 protein</fullName>
    </submittedName>
</protein>
<evidence type="ECO:0000259" key="6">
    <source>
        <dbReference type="Pfam" id="PF00535"/>
    </source>
</evidence>
<dbReference type="CDD" id="cd04186">
    <property type="entry name" value="GT_2_like_c"/>
    <property type="match status" value="1"/>
</dbReference>
<feature type="domain" description="Glycosyltransferase 2-like" evidence="6">
    <location>
        <begin position="6"/>
        <end position="174"/>
    </location>
</feature>
<evidence type="ECO:0000313" key="7">
    <source>
        <dbReference type="EMBL" id="QCT71593.1"/>
    </source>
</evidence>
<keyword evidence="5" id="KW-0812">Transmembrane</keyword>
<evidence type="ECO:0000256" key="4">
    <source>
        <dbReference type="ARBA" id="ARBA00022679"/>
    </source>
</evidence>
<keyword evidence="5" id="KW-1133">Transmembrane helix</keyword>
<keyword evidence="5" id="KW-0472">Membrane</keyword>
<dbReference type="SUPFAM" id="SSF53448">
    <property type="entry name" value="Nucleotide-diphospho-sugar transferases"/>
    <property type="match status" value="1"/>
</dbReference>
<organism evidence="7 8">
    <name type="scientific">Eubacterium maltosivorans</name>
    <dbReference type="NCBI Taxonomy" id="2041044"/>
    <lineage>
        <taxon>Bacteria</taxon>
        <taxon>Bacillati</taxon>
        <taxon>Bacillota</taxon>
        <taxon>Clostridia</taxon>
        <taxon>Eubacteriales</taxon>
        <taxon>Eubacteriaceae</taxon>
        <taxon>Eubacterium</taxon>
    </lineage>
</organism>
<keyword evidence="4 7" id="KW-0808">Transferase</keyword>
<dbReference type="Proteomes" id="UP000218387">
    <property type="component" value="Chromosome"/>
</dbReference>